<name>A0A8T0D3Q4_9TREM</name>
<dbReference type="Proteomes" id="UP000699462">
    <property type="component" value="Unassembled WGS sequence"/>
</dbReference>
<evidence type="ECO:0000313" key="1">
    <source>
        <dbReference type="EMBL" id="KAF8562475.1"/>
    </source>
</evidence>
<protein>
    <submittedName>
        <fullName evidence="1">Uncharacterized protein</fullName>
    </submittedName>
</protein>
<dbReference type="AlphaFoldDB" id="A0A8T0D3Q4"/>
<accession>A0A8T0D3Q4</accession>
<gene>
    <name evidence="1" type="ORF">P879_11066</name>
</gene>
<sequence>MLPAKRQTMITFQAAMGLLQENQVALPTTHLAFVAQIGLIATPLNIQLTLIGREELAGLERADIGWTMVKWVPMPVGPHSCPLVHI</sequence>
<comment type="caution">
    <text evidence="1">The sequence shown here is derived from an EMBL/GenBank/DDBJ whole genome shotgun (WGS) entry which is preliminary data.</text>
</comment>
<keyword evidence="2" id="KW-1185">Reference proteome</keyword>
<reference evidence="1 2" key="1">
    <citation type="submission" date="2019-07" db="EMBL/GenBank/DDBJ databases">
        <title>Annotation for the trematode Paragonimus westermani.</title>
        <authorList>
            <person name="Choi Y.-J."/>
        </authorList>
    </citation>
    <scope>NUCLEOTIDE SEQUENCE [LARGE SCALE GENOMIC DNA]</scope>
    <source>
        <strain evidence="1">180907_Pwestermani</strain>
    </source>
</reference>
<dbReference type="EMBL" id="JTDF01019815">
    <property type="protein sequence ID" value="KAF8562475.1"/>
    <property type="molecule type" value="Genomic_DNA"/>
</dbReference>
<evidence type="ECO:0000313" key="2">
    <source>
        <dbReference type="Proteomes" id="UP000699462"/>
    </source>
</evidence>
<proteinExistence type="predicted"/>
<organism evidence="1 2">
    <name type="scientific">Paragonimus westermani</name>
    <dbReference type="NCBI Taxonomy" id="34504"/>
    <lineage>
        <taxon>Eukaryota</taxon>
        <taxon>Metazoa</taxon>
        <taxon>Spiralia</taxon>
        <taxon>Lophotrochozoa</taxon>
        <taxon>Platyhelminthes</taxon>
        <taxon>Trematoda</taxon>
        <taxon>Digenea</taxon>
        <taxon>Plagiorchiida</taxon>
        <taxon>Troglotremata</taxon>
        <taxon>Troglotrematidae</taxon>
        <taxon>Paragonimus</taxon>
    </lineage>
</organism>